<proteinExistence type="inferred from homology"/>
<dbReference type="GO" id="GO:0005737">
    <property type="term" value="C:cytoplasm"/>
    <property type="evidence" value="ECO:0007669"/>
    <property type="project" value="TreeGrafter"/>
</dbReference>
<dbReference type="GO" id="GO:0015940">
    <property type="term" value="P:pantothenate biosynthetic process"/>
    <property type="evidence" value="ECO:0007669"/>
    <property type="project" value="UniProtKB-UniPathway"/>
</dbReference>
<evidence type="ECO:0000313" key="7">
    <source>
        <dbReference type="EMBL" id="SNX68665.1"/>
    </source>
</evidence>
<evidence type="ECO:0000259" key="5">
    <source>
        <dbReference type="Pfam" id="PF02558"/>
    </source>
</evidence>
<comment type="catalytic activity">
    <reaction evidence="4">
        <text>(R)-pantoate + NADP(+) = 2-dehydropantoate + NADPH + H(+)</text>
        <dbReference type="Rhea" id="RHEA:16233"/>
        <dbReference type="ChEBI" id="CHEBI:11561"/>
        <dbReference type="ChEBI" id="CHEBI:15378"/>
        <dbReference type="ChEBI" id="CHEBI:15980"/>
        <dbReference type="ChEBI" id="CHEBI:57783"/>
        <dbReference type="ChEBI" id="CHEBI:58349"/>
        <dbReference type="EC" id="1.1.1.169"/>
    </reaction>
</comment>
<accession>A0A285CML3</accession>
<name>A0A285CML3_9BACI</name>
<dbReference type="FunFam" id="1.10.1040.10:FF:000017">
    <property type="entry name" value="2-dehydropantoate 2-reductase"/>
    <property type="match status" value="1"/>
</dbReference>
<dbReference type="GO" id="GO:0008677">
    <property type="term" value="F:2-dehydropantoate 2-reductase activity"/>
    <property type="evidence" value="ECO:0007669"/>
    <property type="project" value="UniProtKB-EC"/>
</dbReference>
<evidence type="ECO:0000313" key="8">
    <source>
        <dbReference type="Proteomes" id="UP000219546"/>
    </source>
</evidence>
<dbReference type="InterPro" id="IPR013752">
    <property type="entry name" value="KPA_reductase"/>
</dbReference>
<keyword evidence="4" id="KW-0566">Pantothenate biosynthesis</keyword>
<organism evidence="7 8">
    <name type="scientific">Bacillus oleivorans</name>
    <dbReference type="NCBI Taxonomy" id="1448271"/>
    <lineage>
        <taxon>Bacteria</taxon>
        <taxon>Bacillati</taxon>
        <taxon>Bacillota</taxon>
        <taxon>Bacilli</taxon>
        <taxon>Bacillales</taxon>
        <taxon>Bacillaceae</taxon>
        <taxon>Bacillus</taxon>
    </lineage>
</organism>
<comment type="pathway">
    <text evidence="4">Cofactor biosynthesis; (R)-pantothenate biosynthesis; (R)-pantoate from 3-methyl-2-oxobutanoate: step 2/2.</text>
</comment>
<dbReference type="FunFam" id="3.40.50.720:FF:000307">
    <property type="entry name" value="2-dehydropantoate 2-reductase"/>
    <property type="match status" value="1"/>
</dbReference>
<dbReference type="InterPro" id="IPR013332">
    <property type="entry name" value="KPR_N"/>
</dbReference>
<dbReference type="SUPFAM" id="SSF51735">
    <property type="entry name" value="NAD(P)-binding Rossmann-fold domains"/>
    <property type="match status" value="1"/>
</dbReference>
<keyword evidence="8" id="KW-1185">Reference proteome</keyword>
<dbReference type="AlphaFoldDB" id="A0A285CML3"/>
<dbReference type="InterPro" id="IPR003710">
    <property type="entry name" value="ApbA"/>
</dbReference>
<comment type="function">
    <text evidence="4">Catalyzes the NADPH-dependent reduction of ketopantoate into pantoic acid.</text>
</comment>
<protein>
    <recommendedName>
        <fullName evidence="4">2-dehydropantoate 2-reductase</fullName>
        <ecNumber evidence="4">1.1.1.169</ecNumber>
    </recommendedName>
    <alternativeName>
        <fullName evidence="4">Ketopantoate reductase</fullName>
    </alternativeName>
</protein>
<dbReference type="PANTHER" id="PTHR21708">
    <property type="entry name" value="PROBABLE 2-DEHYDROPANTOATE 2-REDUCTASE"/>
    <property type="match status" value="1"/>
</dbReference>
<keyword evidence="3 4" id="KW-0560">Oxidoreductase</keyword>
<dbReference type="Proteomes" id="UP000219546">
    <property type="component" value="Unassembled WGS sequence"/>
</dbReference>
<dbReference type="InterPro" id="IPR036291">
    <property type="entry name" value="NAD(P)-bd_dom_sf"/>
</dbReference>
<evidence type="ECO:0000256" key="1">
    <source>
        <dbReference type="ARBA" id="ARBA00007870"/>
    </source>
</evidence>
<dbReference type="NCBIfam" id="TIGR00745">
    <property type="entry name" value="apbA_panE"/>
    <property type="match status" value="1"/>
</dbReference>
<dbReference type="InterPro" id="IPR008927">
    <property type="entry name" value="6-PGluconate_DH-like_C_sf"/>
</dbReference>
<feature type="domain" description="Ketopantoate reductase C-terminal" evidence="6">
    <location>
        <begin position="181"/>
        <end position="304"/>
    </location>
</feature>
<dbReference type="UniPathway" id="UPA00028">
    <property type="reaction ID" value="UER00004"/>
</dbReference>
<reference evidence="7 8" key="1">
    <citation type="submission" date="2017-08" db="EMBL/GenBank/DDBJ databases">
        <authorList>
            <person name="de Groot N.N."/>
        </authorList>
    </citation>
    <scope>NUCLEOTIDE SEQUENCE [LARGE SCALE GENOMIC DNA]</scope>
    <source>
        <strain evidence="7 8">JC228</strain>
    </source>
</reference>
<dbReference type="EMBL" id="OAOP01000002">
    <property type="protein sequence ID" value="SNX68665.1"/>
    <property type="molecule type" value="Genomic_DNA"/>
</dbReference>
<keyword evidence="2 4" id="KW-0521">NADP</keyword>
<sequence length="310" mass="34389">METIKILVVGAGAVGGYFGGRLLEKGEDVTFQVREKRKQQLEERGLKVESINGNFTLRPKIIVAGESVEPYDVILVSTKAYHLDGVLDSIEPYVGDSTMILPLLNGIAHVEVLQKRFGIDRVIGGLCFVESTLDVNGTVIQKSPSHDLVFGELSGEQTERILKLDEAFSGTKANIRRSDTIVRDMWHKYIFITTMSGVTSLMRAPIGPIRETVGGQDTLTQFISEIVQVTRSLAAPVAENIETITLDRVNQLGYEMKSSMQRDMEKGLPTEADHLQGYLFEAAGQKRIKVPLLQMIYGNLKVYENSRNQG</sequence>
<dbReference type="EC" id="1.1.1.169" evidence="4"/>
<dbReference type="Gene3D" id="3.40.50.720">
    <property type="entry name" value="NAD(P)-binding Rossmann-like Domain"/>
    <property type="match status" value="1"/>
</dbReference>
<feature type="domain" description="Ketopantoate reductase N-terminal" evidence="5">
    <location>
        <begin position="6"/>
        <end position="154"/>
    </location>
</feature>
<gene>
    <name evidence="7" type="ORF">SAMN05877753_102647</name>
</gene>
<evidence type="ECO:0000256" key="4">
    <source>
        <dbReference type="RuleBase" id="RU362068"/>
    </source>
</evidence>
<dbReference type="InterPro" id="IPR013328">
    <property type="entry name" value="6PGD_dom2"/>
</dbReference>
<dbReference type="InterPro" id="IPR051402">
    <property type="entry name" value="KPR-Related"/>
</dbReference>
<dbReference type="Pfam" id="PF02558">
    <property type="entry name" value="ApbA"/>
    <property type="match status" value="1"/>
</dbReference>
<comment type="similarity">
    <text evidence="1 4">Belongs to the ketopantoate reductase family.</text>
</comment>
<evidence type="ECO:0000259" key="6">
    <source>
        <dbReference type="Pfam" id="PF08546"/>
    </source>
</evidence>
<evidence type="ECO:0000256" key="3">
    <source>
        <dbReference type="ARBA" id="ARBA00023002"/>
    </source>
</evidence>
<evidence type="ECO:0000256" key="2">
    <source>
        <dbReference type="ARBA" id="ARBA00022857"/>
    </source>
</evidence>
<dbReference type="Gene3D" id="1.10.1040.10">
    <property type="entry name" value="N-(1-d-carboxylethyl)-l-norvaline Dehydrogenase, domain 2"/>
    <property type="match status" value="1"/>
</dbReference>
<dbReference type="PANTHER" id="PTHR21708:SF26">
    <property type="entry name" value="2-DEHYDROPANTOATE 2-REDUCTASE"/>
    <property type="match status" value="1"/>
</dbReference>
<dbReference type="Pfam" id="PF08546">
    <property type="entry name" value="ApbA_C"/>
    <property type="match status" value="1"/>
</dbReference>
<dbReference type="SUPFAM" id="SSF48179">
    <property type="entry name" value="6-phosphogluconate dehydrogenase C-terminal domain-like"/>
    <property type="match status" value="1"/>
</dbReference>